<accession>A0AC60P7W1</accession>
<comment type="caution">
    <text evidence="1">The sequence shown here is derived from an EMBL/GenBank/DDBJ whole genome shotgun (WGS) entry which is preliminary data.</text>
</comment>
<gene>
    <name evidence="1" type="ORF">HPB47_007423</name>
</gene>
<protein>
    <submittedName>
        <fullName evidence="1">Uncharacterized protein</fullName>
    </submittedName>
</protein>
<proteinExistence type="predicted"/>
<evidence type="ECO:0000313" key="2">
    <source>
        <dbReference type="Proteomes" id="UP000805193"/>
    </source>
</evidence>
<name>A0AC60P7W1_IXOPE</name>
<reference evidence="1 2" key="1">
    <citation type="journal article" date="2020" name="Cell">
        <title>Large-Scale Comparative Analyses of Tick Genomes Elucidate Their Genetic Diversity and Vector Capacities.</title>
        <authorList>
            <consortium name="Tick Genome and Microbiome Consortium (TIGMIC)"/>
            <person name="Jia N."/>
            <person name="Wang J."/>
            <person name="Shi W."/>
            <person name="Du L."/>
            <person name="Sun Y."/>
            <person name="Zhan W."/>
            <person name="Jiang J.F."/>
            <person name="Wang Q."/>
            <person name="Zhang B."/>
            <person name="Ji P."/>
            <person name="Bell-Sakyi L."/>
            <person name="Cui X.M."/>
            <person name="Yuan T.T."/>
            <person name="Jiang B.G."/>
            <person name="Yang W.F."/>
            <person name="Lam T.T."/>
            <person name="Chang Q.C."/>
            <person name="Ding S.J."/>
            <person name="Wang X.J."/>
            <person name="Zhu J.G."/>
            <person name="Ruan X.D."/>
            <person name="Zhao L."/>
            <person name="Wei J.T."/>
            <person name="Ye R.Z."/>
            <person name="Que T.C."/>
            <person name="Du C.H."/>
            <person name="Zhou Y.H."/>
            <person name="Cheng J.X."/>
            <person name="Dai P.F."/>
            <person name="Guo W.B."/>
            <person name="Han X.H."/>
            <person name="Huang E.J."/>
            <person name="Li L.F."/>
            <person name="Wei W."/>
            <person name="Gao Y.C."/>
            <person name="Liu J.Z."/>
            <person name="Shao H.Z."/>
            <person name="Wang X."/>
            <person name="Wang C.C."/>
            <person name="Yang T.C."/>
            <person name="Huo Q.B."/>
            <person name="Li W."/>
            <person name="Chen H.Y."/>
            <person name="Chen S.E."/>
            <person name="Zhou L.G."/>
            <person name="Ni X.B."/>
            <person name="Tian J.H."/>
            <person name="Sheng Y."/>
            <person name="Liu T."/>
            <person name="Pan Y.S."/>
            <person name="Xia L.Y."/>
            <person name="Li J."/>
            <person name="Zhao F."/>
            <person name="Cao W.C."/>
        </authorList>
    </citation>
    <scope>NUCLEOTIDE SEQUENCE [LARGE SCALE GENOMIC DNA]</scope>
    <source>
        <strain evidence="1">Iper-2018</strain>
    </source>
</reference>
<feature type="non-terminal residue" evidence="1">
    <location>
        <position position="376"/>
    </location>
</feature>
<organism evidence="1 2">
    <name type="scientific">Ixodes persulcatus</name>
    <name type="common">Taiga tick</name>
    <dbReference type="NCBI Taxonomy" id="34615"/>
    <lineage>
        <taxon>Eukaryota</taxon>
        <taxon>Metazoa</taxon>
        <taxon>Ecdysozoa</taxon>
        <taxon>Arthropoda</taxon>
        <taxon>Chelicerata</taxon>
        <taxon>Arachnida</taxon>
        <taxon>Acari</taxon>
        <taxon>Parasitiformes</taxon>
        <taxon>Ixodida</taxon>
        <taxon>Ixodoidea</taxon>
        <taxon>Ixodidae</taxon>
        <taxon>Ixodinae</taxon>
        <taxon>Ixodes</taxon>
    </lineage>
</organism>
<sequence>MIACRRSRLRILKSRQKLQKKLTGCCQKLHDVQQDSGHQLLAAANLSGAQLSVVEECIAAGKCKSKQQRRYDDNWLLLCLLLHIRTLTGYWFLRDHDILPLPSVKTVQKHLSMVGLKCGFNQDFFLALKIKSQHKAEFEKHGILIFDEIQVRKSKAVNSRTMTHTGMVDDEEDTQKSSELGDHGLALFHQDQLVPGDVRVCLKLTVAHIHPSQTDKMRVNLATQEQAIPEMNCEGTIHFTMHLNNLFDALNRRYLAGGLKPGCSDLLTVKNAITRLDDLQAAIEHGNILRELFLTNNTSKLLRNDHPSMPTFLQLYRPLPVKCLRRPPKFGNCEAVFRDNELSEALPIVELRDRLDGLISTSKWECDDLIPNDDDE</sequence>
<keyword evidence="2" id="KW-1185">Reference proteome</keyword>
<dbReference type="Proteomes" id="UP000805193">
    <property type="component" value="Unassembled WGS sequence"/>
</dbReference>
<dbReference type="EMBL" id="JABSTQ010011072">
    <property type="protein sequence ID" value="KAG0415411.1"/>
    <property type="molecule type" value="Genomic_DNA"/>
</dbReference>
<evidence type="ECO:0000313" key="1">
    <source>
        <dbReference type="EMBL" id="KAG0415411.1"/>
    </source>
</evidence>